<keyword evidence="2" id="KW-0479">Metal-binding</keyword>
<dbReference type="PROSITE" id="PS00463">
    <property type="entry name" value="ZN2_CY6_FUNGAL_1"/>
    <property type="match status" value="1"/>
</dbReference>
<keyword evidence="3" id="KW-0862">Zinc</keyword>
<evidence type="ECO:0000256" key="7">
    <source>
        <dbReference type="ARBA" id="ARBA00023242"/>
    </source>
</evidence>
<evidence type="ECO:0000256" key="5">
    <source>
        <dbReference type="ARBA" id="ARBA00023125"/>
    </source>
</evidence>
<dbReference type="GO" id="GO:0006351">
    <property type="term" value="P:DNA-templated transcription"/>
    <property type="evidence" value="ECO:0007669"/>
    <property type="project" value="InterPro"/>
</dbReference>
<dbReference type="SMART" id="SM00066">
    <property type="entry name" value="GAL4"/>
    <property type="match status" value="1"/>
</dbReference>
<protein>
    <recommendedName>
        <fullName evidence="9">Zn(2)-C6 fungal-type domain-containing protein</fullName>
    </recommendedName>
</protein>
<dbReference type="PROSITE" id="PS50048">
    <property type="entry name" value="ZN2_CY6_FUNGAL_2"/>
    <property type="match status" value="1"/>
</dbReference>
<accession>A0A0G4LTN5</accession>
<dbReference type="Pfam" id="PF04082">
    <property type="entry name" value="Fungal_trans"/>
    <property type="match status" value="1"/>
</dbReference>
<feature type="compositionally biased region" description="Polar residues" evidence="8">
    <location>
        <begin position="130"/>
        <end position="147"/>
    </location>
</feature>
<keyword evidence="4" id="KW-0805">Transcription regulation</keyword>
<feature type="compositionally biased region" description="Polar residues" evidence="8">
    <location>
        <begin position="770"/>
        <end position="781"/>
    </location>
</feature>
<dbReference type="GO" id="GO:0000981">
    <property type="term" value="F:DNA-binding transcription factor activity, RNA polymerase II-specific"/>
    <property type="evidence" value="ECO:0007669"/>
    <property type="project" value="InterPro"/>
</dbReference>
<reference evidence="11" key="1">
    <citation type="submission" date="2015-05" db="EMBL/GenBank/DDBJ databases">
        <authorList>
            <person name="Fogelqvist Johan"/>
        </authorList>
    </citation>
    <scope>NUCLEOTIDE SEQUENCE [LARGE SCALE GENOMIC DNA]</scope>
</reference>
<feature type="domain" description="Zn(2)-C6 fungal-type" evidence="9">
    <location>
        <begin position="10"/>
        <end position="39"/>
    </location>
</feature>
<evidence type="ECO:0000256" key="1">
    <source>
        <dbReference type="ARBA" id="ARBA00004123"/>
    </source>
</evidence>
<dbReference type="Proteomes" id="UP000045706">
    <property type="component" value="Unassembled WGS sequence"/>
</dbReference>
<dbReference type="AlphaFoldDB" id="A0A0G4LTN5"/>
<sequence>MGSKKHVTSACLNCRRRKVKCDGTKTCSNCSTAQLDCVYNAEADMRKISAKRVILDLRARVAELEGVLRDNSTERLQASSPDTSEATTADSRIMPTTYSQEMAPAPPPESHSSPDIKGSRGPVPPEHSTHSISTGSPMPRSPSQHNVTNTFAESSTAMEGELVDFGILQLGHCNSSTFMYLSATDSPPIQTFEDMIPDLESLADTTDTEGDITDILAARVRALRIAEDGQLRYYGPTSNLHVHPNGFQSLSRSTIRHVETEGQGVLRRLGLDREVSGQVQMHLAKLYFAWEDPIIHVVDEDVFFEEKNNTILHGKSSPYYSETLNNAICAIGANLAGNQDLDLPEPASEFFSARAKALLDIEMDSPTVATVQALVVMSASEAAFTRDARGWLYSGVYYLVDQYSVPPESDGAPADLSPTGMAARLSADLGLHLDVSKHKLTGLLTDRDLKIRAIAFWGVFVHEHMWSMYVGRPWGMGIRNITTPRPWEYAETGKTWRPYPRAVGQSDIPEPGLPFPLEQCTDANIYLCEIMRTINATLLVHARAQYSGRRLDANALAEFLFQTKQGLKSWHDGLDPALRLETSGQTYTVVPAVLQLHMQFHATMIALYRPYMSSSLVHNGDDEPTLRDQVALSDAIAGCVAAAHQVAEILRRYQNEHSLRRTNIQIVHIRFTASLVFIHDFCTMTDYSSRVSLNDLQLCCHALGEIGHAYGNATRALEVVILVKSEWQRLATSMEMRGGLKRRSASMTIPYSLSLKHDDAVDRTKRRSRGSVSASTTSYDRSSYLKPPSFSAFQMLCDSFTGQSIDMTMPAIGEGLPPAWPISSVSTFPFGDLMDPMGWSHTHEQTAFLPDRNENGASSAILQDTEVSFETSSINHNTTAEKVMLYCKSQGKSSKGRS</sequence>
<evidence type="ECO:0000256" key="4">
    <source>
        <dbReference type="ARBA" id="ARBA00023015"/>
    </source>
</evidence>
<dbReference type="PANTHER" id="PTHR31313:SF77">
    <property type="entry name" value="ZN(II)2CYS6 TRANSCRIPTION FACTOR (EUROFUNG)"/>
    <property type="match status" value="1"/>
</dbReference>
<dbReference type="EMBL" id="CVQI01017002">
    <property type="protein sequence ID" value="CRK24970.1"/>
    <property type="molecule type" value="Genomic_DNA"/>
</dbReference>
<keyword evidence="7" id="KW-0539">Nucleus</keyword>
<dbReference type="SUPFAM" id="SSF57701">
    <property type="entry name" value="Zn2/Cys6 DNA-binding domain"/>
    <property type="match status" value="1"/>
</dbReference>
<evidence type="ECO:0000256" key="3">
    <source>
        <dbReference type="ARBA" id="ARBA00022833"/>
    </source>
</evidence>
<keyword evidence="6" id="KW-0804">Transcription</keyword>
<evidence type="ECO:0000313" key="11">
    <source>
        <dbReference type="Proteomes" id="UP000045706"/>
    </source>
</evidence>
<dbReference type="Pfam" id="PF00172">
    <property type="entry name" value="Zn_clus"/>
    <property type="match status" value="1"/>
</dbReference>
<dbReference type="GO" id="GO:0008270">
    <property type="term" value="F:zinc ion binding"/>
    <property type="evidence" value="ECO:0007669"/>
    <property type="project" value="InterPro"/>
</dbReference>
<feature type="region of interest" description="Disordered" evidence="8">
    <location>
        <begin position="99"/>
        <end position="147"/>
    </location>
</feature>
<dbReference type="GO" id="GO:0005634">
    <property type="term" value="C:nucleus"/>
    <property type="evidence" value="ECO:0007669"/>
    <property type="project" value="UniProtKB-SubCell"/>
</dbReference>
<comment type="subcellular location">
    <subcellularLocation>
        <location evidence="1">Nucleus</location>
    </subcellularLocation>
</comment>
<gene>
    <name evidence="10" type="ORF">BN1723_013442</name>
</gene>
<evidence type="ECO:0000256" key="6">
    <source>
        <dbReference type="ARBA" id="ARBA00023163"/>
    </source>
</evidence>
<dbReference type="InterPro" id="IPR051615">
    <property type="entry name" value="Transcr_Regulatory_Elem"/>
</dbReference>
<keyword evidence="5" id="KW-0238">DNA-binding</keyword>
<organism evidence="10 11">
    <name type="scientific">Verticillium longisporum</name>
    <name type="common">Verticillium dahliae var. longisporum</name>
    <dbReference type="NCBI Taxonomy" id="100787"/>
    <lineage>
        <taxon>Eukaryota</taxon>
        <taxon>Fungi</taxon>
        <taxon>Dikarya</taxon>
        <taxon>Ascomycota</taxon>
        <taxon>Pezizomycotina</taxon>
        <taxon>Sordariomycetes</taxon>
        <taxon>Hypocreomycetidae</taxon>
        <taxon>Glomerellales</taxon>
        <taxon>Plectosphaerellaceae</taxon>
        <taxon>Verticillium</taxon>
    </lineage>
</organism>
<feature type="compositionally biased region" description="Polar residues" evidence="8">
    <location>
        <begin position="74"/>
        <end position="91"/>
    </location>
</feature>
<evidence type="ECO:0000256" key="8">
    <source>
        <dbReference type="SAM" id="MobiDB-lite"/>
    </source>
</evidence>
<dbReference type="GO" id="GO:0003677">
    <property type="term" value="F:DNA binding"/>
    <property type="evidence" value="ECO:0007669"/>
    <property type="project" value="UniProtKB-KW"/>
</dbReference>
<dbReference type="Gene3D" id="4.10.240.10">
    <property type="entry name" value="Zn(2)-C6 fungal-type DNA-binding domain"/>
    <property type="match status" value="1"/>
</dbReference>
<dbReference type="CDD" id="cd00067">
    <property type="entry name" value="GAL4"/>
    <property type="match status" value="1"/>
</dbReference>
<dbReference type="PANTHER" id="PTHR31313">
    <property type="entry name" value="TY1 ENHANCER ACTIVATOR"/>
    <property type="match status" value="1"/>
</dbReference>
<dbReference type="CDD" id="cd12148">
    <property type="entry name" value="fungal_TF_MHR"/>
    <property type="match status" value="1"/>
</dbReference>
<feature type="region of interest" description="Disordered" evidence="8">
    <location>
        <begin position="72"/>
        <end position="91"/>
    </location>
</feature>
<dbReference type="InterPro" id="IPR007219">
    <property type="entry name" value="XnlR_reg_dom"/>
</dbReference>
<name>A0A0G4LTN5_VERLO</name>
<proteinExistence type="predicted"/>
<dbReference type="InterPro" id="IPR001138">
    <property type="entry name" value="Zn2Cys6_DnaBD"/>
</dbReference>
<evidence type="ECO:0000256" key="2">
    <source>
        <dbReference type="ARBA" id="ARBA00022723"/>
    </source>
</evidence>
<dbReference type="InterPro" id="IPR036864">
    <property type="entry name" value="Zn2-C6_fun-type_DNA-bd_sf"/>
</dbReference>
<evidence type="ECO:0000259" key="9">
    <source>
        <dbReference type="PROSITE" id="PS50048"/>
    </source>
</evidence>
<feature type="region of interest" description="Disordered" evidence="8">
    <location>
        <begin position="760"/>
        <end position="782"/>
    </location>
</feature>
<evidence type="ECO:0000313" key="10">
    <source>
        <dbReference type="EMBL" id="CRK24970.1"/>
    </source>
</evidence>